<dbReference type="AlphaFoldDB" id="A0A2G9CAR3"/>
<dbReference type="PROSITE" id="PS50995">
    <property type="entry name" value="HTH_MARR_2"/>
    <property type="match status" value="1"/>
</dbReference>
<name>A0A2G9CAR3_9BURK</name>
<evidence type="ECO:0000313" key="3">
    <source>
        <dbReference type="Proteomes" id="UP000231501"/>
    </source>
</evidence>
<dbReference type="PANTHER" id="PTHR33164">
    <property type="entry name" value="TRANSCRIPTIONAL REGULATOR, MARR FAMILY"/>
    <property type="match status" value="1"/>
</dbReference>
<dbReference type="InterPro" id="IPR039422">
    <property type="entry name" value="MarR/SlyA-like"/>
</dbReference>
<evidence type="ECO:0000259" key="1">
    <source>
        <dbReference type="PROSITE" id="PS50995"/>
    </source>
</evidence>
<dbReference type="OrthoDB" id="188700at2"/>
<proteinExistence type="predicted"/>
<dbReference type="SMART" id="SM00347">
    <property type="entry name" value="HTH_MARR"/>
    <property type="match status" value="1"/>
</dbReference>
<dbReference type="RefSeq" id="WP_099861464.1">
    <property type="nucleotide sequence ID" value="NZ_PEOG01000021.1"/>
</dbReference>
<dbReference type="PRINTS" id="PR00598">
    <property type="entry name" value="HTHMARR"/>
</dbReference>
<keyword evidence="3" id="KW-1185">Reference proteome</keyword>
<feature type="domain" description="HTH marR-type" evidence="1">
    <location>
        <begin position="12"/>
        <end position="146"/>
    </location>
</feature>
<sequence length="151" mass="17025">MSTNTTGRRGKDEDVLELIHSVMHRYRALQYRSLREGPQDLTHMEGKVLFFFDRHPGGTQSDLAQHSGKDKAQLARLIKGLRDKGLLDAEADELDRRQVRLRVSESGQAVQRELRRQARQVSVRALAGLSADEQGQLAALLKRVQANLGEE</sequence>
<dbReference type="GO" id="GO:0003700">
    <property type="term" value="F:DNA-binding transcription factor activity"/>
    <property type="evidence" value="ECO:0007669"/>
    <property type="project" value="InterPro"/>
</dbReference>
<dbReference type="Proteomes" id="UP000231501">
    <property type="component" value="Unassembled WGS sequence"/>
</dbReference>
<dbReference type="PANTHER" id="PTHR33164:SF43">
    <property type="entry name" value="HTH-TYPE TRANSCRIPTIONAL REPRESSOR YETL"/>
    <property type="match status" value="1"/>
</dbReference>
<dbReference type="InterPro" id="IPR000835">
    <property type="entry name" value="HTH_MarR-typ"/>
</dbReference>
<dbReference type="SUPFAM" id="SSF46785">
    <property type="entry name" value="Winged helix' DNA-binding domain"/>
    <property type="match status" value="1"/>
</dbReference>
<dbReference type="Gene3D" id="1.10.10.10">
    <property type="entry name" value="Winged helix-like DNA-binding domain superfamily/Winged helix DNA-binding domain"/>
    <property type="match status" value="1"/>
</dbReference>
<organism evidence="2 3">
    <name type="scientific">Roseateles chitinivorans</name>
    <dbReference type="NCBI Taxonomy" id="2917965"/>
    <lineage>
        <taxon>Bacteria</taxon>
        <taxon>Pseudomonadati</taxon>
        <taxon>Pseudomonadota</taxon>
        <taxon>Betaproteobacteria</taxon>
        <taxon>Burkholderiales</taxon>
        <taxon>Sphaerotilaceae</taxon>
        <taxon>Roseateles</taxon>
    </lineage>
</organism>
<dbReference type="InterPro" id="IPR036388">
    <property type="entry name" value="WH-like_DNA-bd_sf"/>
</dbReference>
<evidence type="ECO:0000313" key="2">
    <source>
        <dbReference type="EMBL" id="PIM53442.1"/>
    </source>
</evidence>
<protein>
    <submittedName>
        <fullName evidence="2">MarR family transcriptional regulator</fullName>
    </submittedName>
</protein>
<comment type="caution">
    <text evidence="2">The sequence shown here is derived from an EMBL/GenBank/DDBJ whole genome shotgun (WGS) entry which is preliminary data.</text>
</comment>
<dbReference type="GO" id="GO:0006950">
    <property type="term" value="P:response to stress"/>
    <property type="evidence" value="ECO:0007669"/>
    <property type="project" value="TreeGrafter"/>
</dbReference>
<accession>A0A2G9CAR3</accession>
<gene>
    <name evidence="2" type="ORF">CS062_09770</name>
</gene>
<dbReference type="InterPro" id="IPR036390">
    <property type="entry name" value="WH_DNA-bd_sf"/>
</dbReference>
<dbReference type="Pfam" id="PF12802">
    <property type="entry name" value="MarR_2"/>
    <property type="match status" value="1"/>
</dbReference>
<reference evidence="2 3" key="1">
    <citation type="submission" date="2017-11" db="EMBL/GenBank/DDBJ databases">
        <title>Draft genome sequence of Mitsuaria sp. HWN-4.</title>
        <authorList>
            <person name="Gundlapally S.R."/>
        </authorList>
    </citation>
    <scope>NUCLEOTIDE SEQUENCE [LARGE SCALE GENOMIC DNA]</scope>
    <source>
        <strain evidence="2 3">HWN-4</strain>
    </source>
</reference>
<dbReference type="EMBL" id="PEOG01000021">
    <property type="protein sequence ID" value="PIM53442.1"/>
    <property type="molecule type" value="Genomic_DNA"/>
</dbReference>